<dbReference type="EMBL" id="JAVDVI010000001">
    <property type="protein sequence ID" value="MDR6966121.1"/>
    <property type="molecule type" value="Genomic_DNA"/>
</dbReference>
<evidence type="ECO:0000313" key="2">
    <source>
        <dbReference type="Proteomes" id="UP001255185"/>
    </source>
</evidence>
<sequence>MKNQLSLHEAIVIALININKENFTASFKEIADFIEKRNLYPDRKGGIDLSTQVMLRSTKADNSYSYLFEIVGDDKIKIKNN</sequence>
<keyword evidence="2" id="KW-1185">Reference proteome</keyword>
<comment type="caution">
    <text evidence="1">The sequence shown here is derived from an EMBL/GenBank/DDBJ whole genome shotgun (WGS) entry which is preliminary data.</text>
</comment>
<proteinExistence type="predicted"/>
<organism evidence="1 2">
    <name type="scientific">Flavobacterium arsenatis</name>
    <dbReference type="NCBI Taxonomy" id="1484332"/>
    <lineage>
        <taxon>Bacteria</taxon>
        <taxon>Pseudomonadati</taxon>
        <taxon>Bacteroidota</taxon>
        <taxon>Flavobacteriia</taxon>
        <taxon>Flavobacteriales</taxon>
        <taxon>Flavobacteriaceae</taxon>
        <taxon>Flavobacterium</taxon>
    </lineage>
</organism>
<dbReference type="RefSeq" id="WP_310023572.1">
    <property type="nucleotide sequence ID" value="NZ_JAVDVI010000001.1"/>
</dbReference>
<dbReference type="Proteomes" id="UP001255185">
    <property type="component" value="Unassembled WGS sequence"/>
</dbReference>
<name>A0ABU1TJG0_9FLAO</name>
<reference evidence="1 2" key="1">
    <citation type="submission" date="2023-07" db="EMBL/GenBank/DDBJ databases">
        <title>Sorghum-associated microbial communities from plants grown in Nebraska, USA.</title>
        <authorList>
            <person name="Schachtman D."/>
        </authorList>
    </citation>
    <scope>NUCLEOTIDE SEQUENCE [LARGE SCALE GENOMIC DNA]</scope>
    <source>
        <strain evidence="1 2">3773</strain>
    </source>
</reference>
<accession>A0ABU1TJG0</accession>
<evidence type="ECO:0000313" key="1">
    <source>
        <dbReference type="EMBL" id="MDR6966121.1"/>
    </source>
</evidence>
<gene>
    <name evidence="1" type="ORF">J2X31_000114</name>
</gene>
<protein>
    <submittedName>
        <fullName evidence="1">Effector-binding domain-containing protein</fullName>
    </submittedName>
</protein>